<evidence type="ECO:0000313" key="5">
    <source>
        <dbReference type="Proteomes" id="UP000069241"/>
    </source>
</evidence>
<dbReference type="Gene3D" id="3.30.559.10">
    <property type="entry name" value="Chloramphenicol acetyltransferase-like domain"/>
    <property type="match status" value="1"/>
</dbReference>
<keyword evidence="5" id="KW-1185">Reference proteome</keyword>
<name>A0A0X8JJ12_9BACT</name>
<dbReference type="Gene3D" id="1.10.1200.10">
    <property type="entry name" value="ACP-like"/>
    <property type="match status" value="1"/>
</dbReference>
<dbReference type="SUPFAM" id="SSF52777">
    <property type="entry name" value="CoA-dependent acyltransferases"/>
    <property type="match status" value="2"/>
</dbReference>
<dbReference type="Pfam" id="PF00550">
    <property type="entry name" value="PP-binding"/>
    <property type="match status" value="1"/>
</dbReference>
<protein>
    <submittedName>
        <fullName evidence="4">Peptide synthetase</fullName>
    </submittedName>
</protein>
<dbReference type="InterPro" id="IPR023213">
    <property type="entry name" value="CAT-like_dom_sf"/>
</dbReference>
<dbReference type="STRING" id="44742.AXF13_05220"/>
<gene>
    <name evidence="4" type="ORF">AXF13_05220</name>
</gene>
<sequence>MAISGKNLRALSLEELAALAASIYPQKQAAAEKGPAESHDAPPWEMIPENEGANGLSLAQERLWFMDRLSPENPFYNIPFGLEITGSLNHRAFRQAWLAVIARHECLTSVFPATPDGTPELKHIDAEQCALRMVDMRASDRAQRQKTLREAMKKEAATGFSLASGPLARGTLYQLEDTSNTLLYTFHHIIFDGWSLAVFLDELFAVYEGICTGNVPDLPKPPSYARFAQWQRAGMDGPHARQERDWWKKHLDDLPSLEVRPDFPRPDVQSFKGHTLSFSVPHKVSSAIDALAHRHGATPFMAWLAIYALILGRMSGQSSFAVGSSISGREHPLTERMVGFFLNNLVVRTDINSDANFISHLRNIRQSVLLSLEHAGLPFQFIADGLGQNLDISRNPVYQAALTYQNAPMPRNLPAGLELRSIFVPSNSTHLDMELLVEPGTKGHTLYLTYATDIFSFQTAKAACRALSVMAEKLASDPAPPLRVLLRDPEIFSFPFSGHESVISGPEKLHAFRDVWSRFMGCVHTRFESVALKIRPPRHADAPKQDITYARLAAMVDGAARLLRGQDLGPGKIVALMPASSLDLIVVMLAVWRTGAAWVPLDPDHPPARNRDILLSSGASILVAAPEHLEVLCRSGLPDGAVRLLPAPLRLDYAAQLPPPPPACTTSAEDLACILHTSGSTGVPKGIELTHGAMAHRWEWMWRRLPWQDGDLAYLKTSPLFVDFLWEVFGALLAGTPLLITDRAPARNVPAMVEEMERHGVTQIVLVPSLLSAMTRVPGGIAGKLPGLKTILSSGEPLAPELAVSVVRAIPGILIVNLYGSTEVMDATYFCISGDNAEDVAAMKDVPLGVPIDGTSVALMDDFSLPVAAGSTGVIHIAGPSLARGYRTPDHNRAFLRLDGEDGQRRWFRIGDLGRIDENGNLHYLGRRDQQIKIRGVRIEADAVRDAMQAYVGVQEAVVGIWSDRFGHQRLAGFITMENHVPEEQQDRYAQELRGFLLERLPTVMVPDNIRVVAQWPRTPSGKIDRQTLLKSLETENTERPSGMPTIGDSVKRTLERLWREAIGLQNICTEKNFFEAGGNSLLLVQLHESIQKEFHTEFPLTELFRHPTIESQAALLRGREVGGRPQACAPAQEQPPSGMRARRIAARAASFRREHY</sequence>
<dbReference type="InterPro" id="IPR009081">
    <property type="entry name" value="PP-bd_ACP"/>
</dbReference>
<evidence type="ECO:0000259" key="3">
    <source>
        <dbReference type="PROSITE" id="PS50075"/>
    </source>
</evidence>
<keyword evidence="1" id="KW-0596">Phosphopantetheine</keyword>
<organism evidence="4 5">
    <name type="scientific">Desulfovibrio fairfieldensis</name>
    <dbReference type="NCBI Taxonomy" id="44742"/>
    <lineage>
        <taxon>Bacteria</taxon>
        <taxon>Pseudomonadati</taxon>
        <taxon>Thermodesulfobacteriota</taxon>
        <taxon>Desulfovibrionia</taxon>
        <taxon>Desulfovibrionales</taxon>
        <taxon>Desulfovibrionaceae</taxon>
        <taxon>Desulfovibrio</taxon>
    </lineage>
</organism>
<dbReference type="GO" id="GO:0003824">
    <property type="term" value="F:catalytic activity"/>
    <property type="evidence" value="ECO:0007669"/>
    <property type="project" value="InterPro"/>
</dbReference>
<dbReference type="EMBL" id="CP014229">
    <property type="protein sequence ID" value="AMD89561.1"/>
    <property type="molecule type" value="Genomic_DNA"/>
</dbReference>
<dbReference type="Proteomes" id="UP000069241">
    <property type="component" value="Chromosome"/>
</dbReference>
<evidence type="ECO:0000256" key="1">
    <source>
        <dbReference type="ARBA" id="ARBA00022450"/>
    </source>
</evidence>
<dbReference type="SUPFAM" id="SSF47336">
    <property type="entry name" value="ACP-like"/>
    <property type="match status" value="1"/>
</dbReference>
<dbReference type="Gene3D" id="3.30.559.30">
    <property type="entry name" value="Nonribosomal peptide synthetase, condensation domain"/>
    <property type="match status" value="1"/>
</dbReference>
<dbReference type="InterPro" id="IPR042099">
    <property type="entry name" value="ANL_N_sf"/>
</dbReference>
<dbReference type="RefSeq" id="WP_062251921.1">
    <property type="nucleotide sequence ID" value="NZ_CP014229.1"/>
</dbReference>
<dbReference type="GO" id="GO:0044550">
    <property type="term" value="P:secondary metabolite biosynthetic process"/>
    <property type="evidence" value="ECO:0007669"/>
    <property type="project" value="TreeGrafter"/>
</dbReference>
<dbReference type="CDD" id="cd05930">
    <property type="entry name" value="A_NRPS"/>
    <property type="match status" value="1"/>
</dbReference>
<dbReference type="PROSITE" id="PS50075">
    <property type="entry name" value="CARRIER"/>
    <property type="match status" value="1"/>
</dbReference>
<dbReference type="Pfam" id="PF13193">
    <property type="entry name" value="AMP-binding_C"/>
    <property type="match status" value="1"/>
</dbReference>
<dbReference type="Pfam" id="PF00668">
    <property type="entry name" value="Condensation"/>
    <property type="match status" value="1"/>
</dbReference>
<dbReference type="GO" id="GO:0005737">
    <property type="term" value="C:cytoplasm"/>
    <property type="evidence" value="ECO:0007669"/>
    <property type="project" value="TreeGrafter"/>
</dbReference>
<dbReference type="SUPFAM" id="SSF56801">
    <property type="entry name" value="Acetyl-CoA synthetase-like"/>
    <property type="match status" value="1"/>
</dbReference>
<dbReference type="GO" id="GO:0043041">
    <property type="term" value="P:amino acid activation for nonribosomal peptide biosynthetic process"/>
    <property type="evidence" value="ECO:0007669"/>
    <property type="project" value="TreeGrafter"/>
</dbReference>
<dbReference type="InterPro" id="IPR000873">
    <property type="entry name" value="AMP-dep_synth/lig_dom"/>
</dbReference>
<accession>A0A0X8JJ12</accession>
<dbReference type="InterPro" id="IPR025110">
    <property type="entry name" value="AMP-bd_C"/>
</dbReference>
<feature type="domain" description="Carrier" evidence="3">
    <location>
        <begin position="1046"/>
        <end position="1121"/>
    </location>
</feature>
<dbReference type="InterPro" id="IPR001242">
    <property type="entry name" value="Condensation_dom"/>
</dbReference>
<dbReference type="InterPro" id="IPR036736">
    <property type="entry name" value="ACP-like_sf"/>
</dbReference>
<dbReference type="PANTHER" id="PTHR45527:SF1">
    <property type="entry name" value="FATTY ACID SYNTHASE"/>
    <property type="match status" value="1"/>
</dbReference>
<dbReference type="AlphaFoldDB" id="A0A0X8JJ12"/>
<dbReference type="InterPro" id="IPR020806">
    <property type="entry name" value="PKS_PP-bd"/>
</dbReference>
<dbReference type="PROSITE" id="PS00455">
    <property type="entry name" value="AMP_BINDING"/>
    <property type="match status" value="1"/>
</dbReference>
<dbReference type="Gene3D" id="3.30.300.30">
    <property type="match status" value="1"/>
</dbReference>
<dbReference type="SMART" id="SM00823">
    <property type="entry name" value="PKS_PP"/>
    <property type="match status" value="1"/>
</dbReference>
<dbReference type="KEGG" id="dfi:AXF13_05220"/>
<dbReference type="InterPro" id="IPR045851">
    <property type="entry name" value="AMP-bd_C_sf"/>
</dbReference>
<dbReference type="Gene3D" id="3.40.50.12780">
    <property type="entry name" value="N-terminal domain of ligase-like"/>
    <property type="match status" value="1"/>
</dbReference>
<dbReference type="GO" id="GO:0031177">
    <property type="term" value="F:phosphopantetheine binding"/>
    <property type="evidence" value="ECO:0007669"/>
    <property type="project" value="InterPro"/>
</dbReference>
<evidence type="ECO:0000313" key="4">
    <source>
        <dbReference type="EMBL" id="AMD89561.1"/>
    </source>
</evidence>
<evidence type="ECO:0000256" key="2">
    <source>
        <dbReference type="ARBA" id="ARBA00022553"/>
    </source>
</evidence>
<dbReference type="PANTHER" id="PTHR45527">
    <property type="entry name" value="NONRIBOSOMAL PEPTIDE SYNTHETASE"/>
    <property type="match status" value="1"/>
</dbReference>
<keyword evidence="2" id="KW-0597">Phosphoprotein</keyword>
<reference evidence="5" key="1">
    <citation type="submission" date="2016-02" db="EMBL/GenBank/DDBJ databases">
        <authorList>
            <person name="Holder M.E."/>
            <person name="Ajami N.J."/>
            <person name="Petrosino J.F."/>
        </authorList>
    </citation>
    <scope>NUCLEOTIDE SEQUENCE [LARGE SCALE GENOMIC DNA]</scope>
    <source>
        <strain evidence="5">CCUG 45958</strain>
    </source>
</reference>
<dbReference type="CDD" id="cd19531">
    <property type="entry name" value="LCL_NRPS-like"/>
    <property type="match status" value="1"/>
</dbReference>
<proteinExistence type="predicted"/>
<dbReference type="InterPro" id="IPR020845">
    <property type="entry name" value="AMP-binding_CS"/>
</dbReference>
<dbReference type="Pfam" id="PF00501">
    <property type="entry name" value="AMP-binding"/>
    <property type="match status" value="1"/>
</dbReference>